<dbReference type="Pfam" id="PF00134">
    <property type="entry name" value="Cyclin_N"/>
    <property type="match status" value="1"/>
</dbReference>
<dbReference type="InterPro" id="IPR036915">
    <property type="entry name" value="Cyclin-like_sf"/>
</dbReference>
<dbReference type="SUPFAM" id="SSF47954">
    <property type="entry name" value="Cyclin-like"/>
    <property type="match status" value="1"/>
</dbReference>
<proteinExistence type="predicted"/>
<evidence type="ECO:0000256" key="1">
    <source>
        <dbReference type="SAM" id="MobiDB-lite"/>
    </source>
</evidence>
<evidence type="ECO:0000313" key="3">
    <source>
        <dbReference type="EMBL" id="GFE52855.1"/>
    </source>
</evidence>
<name>A0A9W5T7V3_BABOV</name>
<evidence type="ECO:0000259" key="2">
    <source>
        <dbReference type="Pfam" id="PF00134"/>
    </source>
</evidence>
<dbReference type="InterPro" id="IPR006671">
    <property type="entry name" value="Cyclin_N"/>
</dbReference>
<dbReference type="Gene3D" id="1.10.472.10">
    <property type="entry name" value="Cyclin-like"/>
    <property type="match status" value="1"/>
</dbReference>
<dbReference type="EMBL" id="BLIY01000003">
    <property type="protein sequence ID" value="GFE52855.1"/>
    <property type="molecule type" value="Genomic_DNA"/>
</dbReference>
<protein>
    <submittedName>
        <fullName evidence="3">Amine-terminal domain cyclin, putative</fullName>
    </submittedName>
</protein>
<feature type="region of interest" description="Disordered" evidence="1">
    <location>
        <begin position="264"/>
        <end position="293"/>
    </location>
</feature>
<comment type="caution">
    <text evidence="3">The sequence shown here is derived from an EMBL/GenBank/DDBJ whole genome shotgun (WGS) entry which is preliminary data.</text>
</comment>
<accession>A0A9W5T7V3</accession>
<dbReference type="Proteomes" id="UP001057455">
    <property type="component" value="Unassembled WGS sequence"/>
</dbReference>
<dbReference type="AlphaFoldDB" id="A0A9W5T7V3"/>
<dbReference type="OrthoDB" id="365071at2759"/>
<organism evidence="3 4">
    <name type="scientific">Babesia ovis</name>
    <dbReference type="NCBI Taxonomy" id="5869"/>
    <lineage>
        <taxon>Eukaryota</taxon>
        <taxon>Sar</taxon>
        <taxon>Alveolata</taxon>
        <taxon>Apicomplexa</taxon>
        <taxon>Aconoidasida</taxon>
        <taxon>Piroplasmida</taxon>
        <taxon>Babesiidae</taxon>
        <taxon>Babesia</taxon>
    </lineage>
</organism>
<keyword evidence="4" id="KW-1185">Reference proteome</keyword>
<feature type="domain" description="Cyclin N-terminal" evidence="2">
    <location>
        <begin position="120"/>
        <end position="239"/>
    </location>
</feature>
<reference evidence="3" key="1">
    <citation type="submission" date="2019-12" db="EMBL/GenBank/DDBJ databases">
        <title>Genome sequence of Babesia ovis.</title>
        <authorList>
            <person name="Yamagishi J."/>
            <person name="Sevinc F."/>
            <person name="Xuan X."/>
        </authorList>
    </citation>
    <scope>NUCLEOTIDE SEQUENCE</scope>
    <source>
        <strain evidence="3">Selcuk</strain>
    </source>
</reference>
<evidence type="ECO:0000313" key="4">
    <source>
        <dbReference type="Proteomes" id="UP001057455"/>
    </source>
</evidence>
<sequence length="549" mass="62824">MQGMYKVAGLWSDLFQTEVELLSNPLLLNKNIAIANKMKHHYLTRERAPLTPVQQLQSSSALSEIQASVLSYNSTKDIPMERSVLNVVNHLLTFNERLSKVCAEDRVFYDNLCDELYAIKESELMRRSPIAAKERNKVLPYLKRLCQSFDTDKCTMHLSTLFFDHYLENLLANGNIDTPPDHNEILRIATATYLLACALREHWTDISSDSYLERASQMVTGAFTPQDIMATQLSILQTMPSGFTSMYTATEYGIFYLSNVKGAYKPQETQPPRPNSARGTPGTGNSMAGTPSTVDDYAVFNSNQRTRSQMSMHDDSDTTILPQTSAENSFESRLVSRSGLDRYSTASMRRQRTASFDSDILMTSPSMNGIDNSGALNDYLLLEMAFRYMVENGGFAFVYHCLIRWDDLYMSRNWNLFIPPSRVAAVLIFHFFVEFFGVDHRKDLLWCRRFCYRVFRMLYDCDVALWYQMFRENIRKWLATVAQSSARLGEMALLLELSGHKFRAAETCLQTFWSRLLFDYTDQGYGIEGLGNLRLRGVLTEADQLLSHD</sequence>
<feature type="compositionally biased region" description="Polar residues" evidence="1">
    <location>
        <begin position="283"/>
        <end position="293"/>
    </location>
</feature>
<gene>
    <name evidence="3" type="ORF">BaOVIS_002590</name>
</gene>